<protein>
    <recommendedName>
        <fullName evidence="3">Trypsin-like peptidase domain-containing protein</fullName>
    </recommendedName>
</protein>
<dbReference type="EMBL" id="VXIT01000012">
    <property type="protein sequence ID" value="KAA6408946.1"/>
    <property type="molecule type" value="Genomic_DNA"/>
</dbReference>
<dbReference type="InterPro" id="IPR009003">
    <property type="entry name" value="Peptidase_S1_PA"/>
</dbReference>
<dbReference type="OrthoDB" id="4155294at2759"/>
<gene>
    <name evidence="1" type="ORF">FRX48_07290</name>
</gene>
<dbReference type="Proteomes" id="UP000324767">
    <property type="component" value="Unassembled WGS sequence"/>
</dbReference>
<evidence type="ECO:0008006" key="3">
    <source>
        <dbReference type="Google" id="ProtNLM"/>
    </source>
</evidence>
<accession>A0A5M8PJC3</accession>
<organism evidence="1 2">
    <name type="scientific">Lasallia pustulata</name>
    <dbReference type="NCBI Taxonomy" id="136370"/>
    <lineage>
        <taxon>Eukaryota</taxon>
        <taxon>Fungi</taxon>
        <taxon>Dikarya</taxon>
        <taxon>Ascomycota</taxon>
        <taxon>Pezizomycotina</taxon>
        <taxon>Lecanoromycetes</taxon>
        <taxon>OSLEUM clade</taxon>
        <taxon>Umbilicariomycetidae</taxon>
        <taxon>Umbilicariales</taxon>
        <taxon>Umbilicariaceae</taxon>
        <taxon>Lasallia</taxon>
    </lineage>
</organism>
<dbReference type="AlphaFoldDB" id="A0A5M8PJC3"/>
<evidence type="ECO:0000313" key="2">
    <source>
        <dbReference type="Proteomes" id="UP000324767"/>
    </source>
</evidence>
<evidence type="ECO:0000313" key="1">
    <source>
        <dbReference type="EMBL" id="KAA6408946.1"/>
    </source>
</evidence>
<proteinExistence type="predicted"/>
<comment type="caution">
    <text evidence="1">The sequence shown here is derived from an EMBL/GenBank/DDBJ whole genome shotgun (WGS) entry which is preliminary data.</text>
</comment>
<dbReference type="SUPFAM" id="SSF50494">
    <property type="entry name" value="Trypsin-like serine proteases"/>
    <property type="match status" value="1"/>
</dbReference>
<reference evidence="1 2" key="1">
    <citation type="submission" date="2019-09" db="EMBL/GenBank/DDBJ databases">
        <title>The hologenome of the rock-dwelling lichen Lasallia pustulata.</title>
        <authorList>
            <person name="Greshake Tzovaras B."/>
            <person name="Segers F."/>
            <person name="Bicker A."/>
            <person name="Dal Grande F."/>
            <person name="Otte J."/>
            <person name="Hankeln T."/>
            <person name="Schmitt I."/>
            <person name="Ebersberger I."/>
        </authorList>
    </citation>
    <scope>NUCLEOTIDE SEQUENCE [LARGE SCALE GENOMIC DNA]</scope>
    <source>
        <strain evidence="1">A1-1</strain>
    </source>
</reference>
<name>A0A5M8PJC3_9LECA</name>
<sequence>MLSSSVCTIIRNGESEIFFKTTTSGILVTNQKGKLFITIATYGFEDDGLVYHLNPHKGTVIGRVIENLLGTDISIARLNSGLQYVNKTFGTYAEPDGIQMNRISPAYPPHLQVYNALSMNNPFSGSCKGVTMALGAIIAGKGDKGYVAYEWSFFENGDKPVDRSCGSPILDAEGKVVGLFRFKTADSSLCLSVSAMELWEFGYDICSGEQSFT</sequence>